<protein>
    <recommendedName>
        <fullName evidence="2">Mannosylglycerate hydrolase MGH1-like glycoside hydrolase domain-containing protein</fullName>
    </recommendedName>
</protein>
<keyword evidence="4" id="KW-1185">Reference proteome</keyword>
<dbReference type="SUPFAM" id="SSF48208">
    <property type="entry name" value="Six-hairpin glycosidases"/>
    <property type="match status" value="1"/>
</dbReference>
<dbReference type="GO" id="GO:0005975">
    <property type="term" value="P:carbohydrate metabolic process"/>
    <property type="evidence" value="ECO:0007669"/>
    <property type="project" value="InterPro"/>
</dbReference>
<feature type="domain" description="Mannosylglycerate hydrolase MGH1-like glycoside hydrolase" evidence="2">
    <location>
        <begin position="478"/>
        <end position="623"/>
    </location>
</feature>
<accession>A0A917H526</accession>
<gene>
    <name evidence="3" type="ORF">GCM10011585_06540</name>
</gene>
<reference evidence="3" key="1">
    <citation type="journal article" date="2014" name="Int. J. Syst. Evol. Microbiol.">
        <title>Complete genome sequence of Corynebacterium casei LMG S-19264T (=DSM 44701T), isolated from a smear-ripened cheese.</title>
        <authorList>
            <consortium name="US DOE Joint Genome Institute (JGI-PGF)"/>
            <person name="Walter F."/>
            <person name="Albersmeier A."/>
            <person name="Kalinowski J."/>
            <person name="Ruckert C."/>
        </authorList>
    </citation>
    <scope>NUCLEOTIDE SEQUENCE</scope>
    <source>
        <strain evidence="3">CGMCC 1.12997</strain>
    </source>
</reference>
<name>A0A917H526_9BACT</name>
<evidence type="ECO:0000313" key="4">
    <source>
        <dbReference type="Proteomes" id="UP000647241"/>
    </source>
</evidence>
<dbReference type="InterPro" id="IPR008928">
    <property type="entry name" value="6-hairpin_glycosidase_sf"/>
</dbReference>
<organism evidence="3 4">
    <name type="scientific">Edaphobacter dinghuensis</name>
    <dbReference type="NCBI Taxonomy" id="1560005"/>
    <lineage>
        <taxon>Bacteria</taxon>
        <taxon>Pseudomonadati</taxon>
        <taxon>Acidobacteriota</taxon>
        <taxon>Terriglobia</taxon>
        <taxon>Terriglobales</taxon>
        <taxon>Acidobacteriaceae</taxon>
        <taxon>Edaphobacter</taxon>
    </lineage>
</organism>
<proteinExistence type="predicted"/>
<dbReference type="Pfam" id="PF22422">
    <property type="entry name" value="MGH1-like_GH"/>
    <property type="match status" value="1"/>
</dbReference>
<dbReference type="RefSeq" id="WP_188552689.1">
    <property type="nucleotide sequence ID" value="NZ_BMGT01000001.1"/>
</dbReference>
<feature type="chain" id="PRO_5037908010" description="Mannosylglycerate hydrolase MGH1-like glycoside hydrolase domain-containing protein" evidence="1">
    <location>
        <begin position="18"/>
        <end position="841"/>
    </location>
</feature>
<dbReference type="InterPro" id="IPR054491">
    <property type="entry name" value="MGH1-like_GH"/>
</dbReference>
<keyword evidence="1" id="KW-0732">Signal</keyword>
<sequence>MRFSFWGLIALCSVAAAQTTTLRPIDNFPLQDHGLVIRRHIEANQPFTVAGTRGLVVGQQDGQFEAWVLPIKILSHFTIEANVEGYDVPIDVNQAAREIEVYPDHTTITYSHIAFTLRQTIFAPDEAKQGTGAVVLFQIDSIRPVDFTFRFTPEMRPMWPERGSGVPSAEWVKQGASGFYILHTDYPDLAGAVAIPGAQPGIMAPYQEKPHVYPLELKLHYDPKRDGKRFFPLLLAEGTTQATATNAALAEKISTLDTTLPTLYAEHAARYAYMLSTLTSIETPDKHLNNDFQWAEMSIEQLRAATVDKTVNRNTEEIGLVAGYYSSGDSARPGFGWFFGRDTLYTLYAVNSFGDFTLSRNALEFLIERQRDDGKIMHEYSQTAMNTDWRSLPYMYAAADSTPLFLTQMLDYVRASGDISFLREHREAVEKAWRFETTHDADGDGIYDNTQGTGWVESWPPGMPKQEIYLACLDQQASAAMAKLSELLGDTATSSAASSRAAAIAKKIEAEYYMPATQSYAFSSNTGTLDRTATIFPAIAWWNSGEGLSHATPSFEHWASHDFSTDWGLRDIAESDPLYDPISYHQGSVWPLFTGWLSMAEYRTGRALAGYAYLMQTANQTTTQDLGAVTELLSGAYFEPFGRSTSHQLWSSSMVITPAMRGLFGIDIDAPAKTVHLDPHLPADWNDAEVHQLHIGDSIIDLSYHREGQQMVVHVKQVSGAAVKLAADKETVKVTNNGQTAIFQLPAIEVTLPQHLPLPGARTSQPKVLSQTTDAHSMKLDLEAQAGSTVTFKLRKNAEAPNLTAEGATIVPPTASGNLSQLQITLPAGNGYQRKTITLHW</sequence>
<dbReference type="Gene3D" id="1.50.10.10">
    <property type="match status" value="1"/>
</dbReference>
<comment type="caution">
    <text evidence="3">The sequence shown here is derived from an EMBL/GenBank/DDBJ whole genome shotgun (WGS) entry which is preliminary data.</text>
</comment>
<dbReference type="Proteomes" id="UP000647241">
    <property type="component" value="Unassembled WGS sequence"/>
</dbReference>
<dbReference type="InterPro" id="IPR012341">
    <property type="entry name" value="6hp_glycosidase-like_sf"/>
</dbReference>
<evidence type="ECO:0000313" key="3">
    <source>
        <dbReference type="EMBL" id="GGG67344.1"/>
    </source>
</evidence>
<feature type="signal peptide" evidence="1">
    <location>
        <begin position="1"/>
        <end position="17"/>
    </location>
</feature>
<evidence type="ECO:0000259" key="2">
    <source>
        <dbReference type="Pfam" id="PF22422"/>
    </source>
</evidence>
<reference evidence="3" key="2">
    <citation type="submission" date="2020-09" db="EMBL/GenBank/DDBJ databases">
        <authorList>
            <person name="Sun Q."/>
            <person name="Zhou Y."/>
        </authorList>
    </citation>
    <scope>NUCLEOTIDE SEQUENCE</scope>
    <source>
        <strain evidence="3">CGMCC 1.12997</strain>
    </source>
</reference>
<dbReference type="AlphaFoldDB" id="A0A917H526"/>
<evidence type="ECO:0000256" key="1">
    <source>
        <dbReference type="SAM" id="SignalP"/>
    </source>
</evidence>
<dbReference type="EMBL" id="BMGT01000001">
    <property type="protein sequence ID" value="GGG67344.1"/>
    <property type="molecule type" value="Genomic_DNA"/>
</dbReference>